<dbReference type="AlphaFoldDB" id="A0A450T819"/>
<dbReference type="PANTHER" id="PTHR34504:SF2">
    <property type="entry name" value="UPF0150 PROTEIN SSL0259"/>
    <property type="match status" value="1"/>
</dbReference>
<sequence>MTRQFNVVIEKDADGFFVASVPALRGCHTQARLSDDGLDVLMERIREAIRLCIEVEEQEPIHNEFIGIQRVAVTV</sequence>
<gene>
    <name evidence="1" type="ORF">BECKDK2373B_GA0170837_11178</name>
</gene>
<accession>A0A450T819</accession>
<dbReference type="Gene3D" id="3.30.160.250">
    <property type="match status" value="1"/>
</dbReference>
<dbReference type="InterPro" id="IPR051404">
    <property type="entry name" value="TA_system_antitoxin"/>
</dbReference>
<dbReference type="PANTHER" id="PTHR34504">
    <property type="entry name" value="ANTITOXIN HICB"/>
    <property type="match status" value="1"/>
</dbReference>
<dbReference type="InterPro" id="IPR035069">
    <property type="entry name" value="TTHA1013/TTHA0281-like"/>
</dbReference>
<proteinExistence type="predicted"/>
<reference evidence="1" key="1">
    <citation type="submission" date="2019-02" db="EMBL/GenBank/DDBJ databases">
        <authorList>
            <person name="Gruber-Vodicka R. H."/>
            <person name="Seah K. B. B."/>
        </authorList>
    </citation>
    <scope>NUCLEOTIDE SEQUENCE</scope>
    <source>
        <strain evidence="1">BECK_DK47</strain>
    </source>
</reference>
<name>A0A450T819_9GAMM</name>
<evidence type="ECO:0000313" key="1">
    <source>
        <dbReference type="EMBL" id="VFJ62864.1"/>
    </source>
</evidence>
<protein>
    <submittedName>
        <fullName evidence="1">Predicted nuclease of the RNAse H fold, HicB family</fullName>
    </submittedName>
</protein>
<organism evidence="1">
    <name type="scientific">Candidatus Kentrum sp. DK</name>
    <dbReference type="NCBI Taxonomy" id="2126562"/>
    <lineage>
        <taxon>Bacteria</taxon>
        <taxon>Pseudomonadati</taxon>
        <taxon>Pseudomonadota</taxon>
        <taxon>Gammaproteobacteria</taxon>
        <taxon>Candidatus Kentrum</taxon>
    </lineage>
</organism>
<dbReference type="SUPFAM" id="SSF143100">
    <property type="entry name" value="TTHA1013/TTHA0281-like"/>
    <property type="match status" value="1"/>
</dbReference>
<dbReference type="EMBL" id="CAADEX010000117">
    <property type="protein sequence ID" value="VFJ62864.1"/>
    <property type="molecule type" value="Genomic_DNA"/>
</dbReference>